<dbReference type="AlphaFoldDB" id="A0ABD3NAU0"/>
<dbReference type="SUPFAM" id="SSF55120">
    <property type="entry name" value="Pseudouridine synthase"/>
    <property type="match status" value="1"/>
</dbReference>
<dbReference type="Pfam" id="PF00849">
    <property type="entry name" value="PseudoU_synth_2"/>
    <property type="match status" value="1"/>
</dbReference>
<dbReference type="PANTHER" id="PTHR47683">
    <property type="entry name" value="PSEUDOURIDINE SYNTHASE FAMILY PROTEIN-RELATED"/>
    <property type="match status" value="1"/>
</dbReference>
<dbReference type="GO" id="GO:0009982">
    <property type="term" value="F:pseudouridine synthase activity"/>
    <property type="evidence" value="ECO:0007669"/>
    <property type="project" value="UniProtKB-ARBA"/>
</dbReference>
<protein>
    <recommendedName>
        <fullName evidence="4">Pseudouridine synthase RsuA/RluA-like domain-containing protein</fullName>
    </recommendedName>
</protein>
<dbReference type="GO" id="GO:0006364">
    <property type="term" value="P:rRNA processing"/>
    <property type="evidence" value="ECO:0007669"/>
    <property type="project" value="UniProtKB-ARBA"/>
</dbReference>
<proteinExistence type="inferred from homology"/>
<dbReference type="InterPro" id="IPR020103">
    <property type="entry name" value="PsdUridine_synth_cat_dom_sf"/>
</dbReference>
<dbReference type="Gene3D" id="3.30.70.1560">
    <property type="entry name" value="Alpha-L RNA-binding motif"/>
    <property type="match status" value="1"/>
</dbReference>
<name>A0ABD3NAU0_9STRA</name>
<dbReference type="SUPFAM" id="SSF55174">
    <property type="entry name" value="Alpha-L RNA-binding motif"/>
    <property type="match status" value="1"/>
</dbReference>
<evidence type="ECO:0000313" key="5">
    <source>
        <dbReference type="EMBL" id="KAL3773193.1"/>
    </source>
</evidence>
<comment type="caution">
    <text evidence="5">The sequence shown here is derived from an EMBL/GenBank/DDBJ whole genome shotgun (WGS) entry which is preliminary data.</text>
</comment>
<evidence type="ECO:0000313" key="6">
    <source>
        <dbReference type="Proteomes" id="UP001530400"/>
    </source>
</evidence>
<dbReference type="InterPro" id="IPR018496">
    <property type="entry name" value="PsdUridine_synth_RsuA/RluB_CS"/>
</dbReference>
<dbReference type="InterPro" id="IPR042092">
    <property type="entry name" value="PsdUridine_s_RsuA/RluB/E/F_cat"/>
</dbReference>
<organism evidence="5 6">
    <name type="scientific">Cyclotella atomus</name>
    <dbReference type="NCBI Taxonomy" id="382360"/>
    <lineage>
        <taxon>Eukaryota</taxon>
        <taxon>Sar</taxon>
        <taxon>Stramenopiles</taxon>
        <taxon>Ochrophyta</taxon>
        <taxon>Bacillariophyta</taxon>
        <taxon>Coscinodiscophyceae</taxon>
        <taxon>Thalassiosirophycidae</taxon>
        <taxon>Stephanodiscales</taxon>
        <taxon>Stephanodiscaceae</taxon>
        <taxon>Cyclotella</taxon>
    </lineage>
</organism>
<dbReference type="EMBL" id="JALLPJ020001243">
    <property type="protein sequence ID" value="KAL3773193.1"/>
    <property type="molecule type" value="Genomic_DNA"/>
</dbReference>
<dbReference type="InterPro" id="IPR006145">
    <property type="entry name" value="PsdUridine_synth_RsuA/RluA"/>
</dbReference>
<accession>A0ABD3NAU0</accession>
<keyword evidence="2" id="KW-0413">Isomerase</keyword>
<sequence>MKEGKNTPRFLDYRRNPLPLDVAVSFHLPAGCEATARELILSQKVQVNDVIERSYHRLVCRHTDIIAIDGIIIQKCLPMPRYYLCYKPRGVICSNKRNEGIDRYDAVYISDWLNIAFQRNNASESVDIKMKTINTVGRLDEESEGLLLLTNDGSFSRLLCDPEFGLSKTYRVVAKGSGFDMLKSMCSNDAALVRQIKDMVENGNPLDADGMQSKSHICFESCQVLDVGRLASQHTSDDSYYTLLDLTLREGKTHAVRRIMRNSGLRVFYLSRIEIEGLDEFSIAKPSNLQEAEACGFIPNVKCKTIAKDGNVMLDNSGPTITLNPGYIIELKSCHVDKIFSLRTR</sequence>
<dbReference type="InterPro" id="IPR020094">
    <property type="entry name" value="TruA/RsuA/RluB/E/F_N"/>
</dbReference>
<dbReference type="Proteomes" id="UP001530400">
    <property type="component" value="Unassembled WGS sequence"/>
</dbReference>
<evidence type="ECO:0000256" key="2">
    <source>
        <dbReference type="ARBA" id="ARBA00023235"/>
    </source>
</evidence>
<keyword evidence="6" id="KW-1185">Reference proteome</keyword>
<reference evidence="5 6" key="1">
    <citation type="submission" date="2024-10" db="EMBL/GenBank/DDBJ databases">
        <title>Updated reference genomes for cyclostephanoid diatoms.</title>
        <authorList>
            <person name="Roberts W.R."/>
            <person name="Alverson A.J."/>
        </authorList>
    </citation>
    <scope>NUCLEOTIDE SEQUENCE [LARGE SCALE GENOMIC DNA]</scope>
    <source>
        <strain evidence="5 6">AJA010-31</strain>
    </source>
</reference>
<dbReference type="Gene3D" id="3.30.70.580">
    <property type="entry name" value="Pseudouridine synthase I, catalytic domain, N-terminal subdomain"/>
    <property type="match status" value="1"/>
</dbReference>
<feature type="domain" description="Pseudouridine synthase RsuA/RluA-like" evidence="4">
    <location>
        <begin position="82"/>
        <end position="260"/>
    </location>
</feature>
<dbReference type="GO" id="GO:0003723">
    <property type="term" value="F:RNA binding"/>
    <property type="evidence" value="ECO:0007669"/>
    <property type="project" value="UniProtKB-KW"/>
</dbReference>
<dbReference type="InterPro" id="IPR050343">
    <property type="entry name" value="RsuA_PseudoU_synthase"/>
</dbReference>
<evidence type="ECO:0000256" key="3">
    <source>
        <dbReference type="PROSITE-ProRule" id="PRU00182"/>
    </source>
</evidence>
<gene>
    <name evidence="5" type="ORF">ACHAWO_006315</name>
</gene>
<evidence type="ECO:0000256" key="1">
    <source>
        <dbReference type="ARBA" id="ARBA00008348"/>
    </source>
</evidence>
<keyword evidence="3" id="KW-0694">RNA-binding</keyword>
<dbReference type="PANTHER" id="PTHR47683:SF2">
    <property type="entry name" value="RNA-BINDING S4 DOMAIN-CONTAINING PROTEIN"/>
    <property type="match status" value="1"/>
</dbReference>
<evidence type="ECO:0000259" key="4">
    <source>
        <dbReference type="Pfam" id="PF00849"/>
    </source>
</evidence>
<dbReference type="PROSITE" id="PS01149">
    <property type="entry name" value="PSI_RSU"/>
    <property type="match status" value="1"/>
</dbReference>
<dbReference type="PROSITE" id="PS50889">
    <property type="entry name" value="S4"/>
    <property type="match status" value="1"/>
</dbReference>
<comment type="similarity">
    <text evidence="1">Belongs to the pseudouridine synthase RsuA family.</text>
</comment>